<dbReference type="Gene3D" id="1.20.120.20">
    <property type="entry name" value="Apolipoprotein"/>
    <property type="match status" value="1"/>
</dbReference>
<keyword evidence="1" id="KW-1245">Viral tail assembly</keyword>
<sequence>MAISMGSVVAYLELDTSNFAKGFQSALSDLKVFKSDSATAEQKLKGLSGAMSTVGSGLSKYVTVPLAGIGGAAAKVSMDFESAMSQVKAISGATGEDFVSLRNKAIEMGNKTSFSATESAEAFKYMAMAGWSTESMLDGIEGVMNLAAASGEDLATTSDIVTDALTAFGYTAKDTQMFVDVLATAATTTNTDVYKMGETFKYIAPVAGSMGVSVQDAAESIGLMANAGIKGSQAGTTLRSIMNRIATDAGASSKKLGALGTITKELGVEVFDSSGNMRDWSDIIDECRDAWSGLSQQQQANYGKTIAGQEALSGWLAIMNAAPEDIQNVKDALSDVDGAAQEMSDIMLDNTAGAITILSSALETAAITIGDRLAPHIREMAETITDLTNKFNSLSDEQIDMIVTIGKVVAAVGPALLIGSKVVSTISGVIKAYTTLKKALTGTEAFKSAVDAIKLIRAGYGGLVFQMTGIPSVIAKVTAAFSAVSTFITGTMIPAVVSFVTTFGLPIAVIAAVIGALVLLYNKCEWFRDGVDSVVEAVIGFFQQLPDFFASLPDVIGEWFDNTVESVSQWGTDTWNAITDTIGGIGEAVGEFFSGIPETISEWLSTAINTVITWGGNLLQTMSEAVGNAISTAVQFFSDLPYNIGYALGYALGTIIRWGIDLFNWAVETIPQVIDSIVTFFTELPGKIWEWLVNTYQNVTQWGSDMINKAIEVGTEFLNNVITFFTELPSKIWEFLTTAYENVTQWVSDMIDKSIETGREFLNNIVTFFTELPSKVQSFISNAYKNVVTWASEMKQKAIETGKQFLDNIVKFFTELPGKVLKFLNDVIKNVTTFASDMAKKATEAATKFKDNIIEGLQKIPDKVLGIGQDIVEGLWSGISGAAGWIKDKIGDFAQGILDGMKDALGVHSPSVKAEKIASYLPPGVANGIRKNKKVAIDAMKEMSEDVLNAAEDMTDIEADVNIKSGVENVSTVYSDLFRTISDDFRDAFIPFAETLREIFGEMFTNTSDVMQSLNNTGVTLGMREIEHGSTVSEQGVNNTNNTGGDTYNFYSTVPSPYEYARQIKKTKREILEGFA</sequence>
<dbReference type="GO" id="GO:0098003">
    <property type="term" value="P:viral tail assembly"/>
    <property type="evidence" value="ECO:0007669"/>
    <property type="project" value="UniProtKB-KW"/>
</dbReference>
<feature type="domain" description="Phage tail tape measure protein" evidence="4">
    <location>
        <begin position="102"/>
        <end position="308"/>
    </location>
</feature>
<dbReference type="InterPro" id="IPR010090">
    <property type="entry name" value="Phage_tape_meas"/>
</dbReference>
<dbReference type="EMBL" id="PP511521">
    <property type="protein sequence ID" value="XCD05065.1"/>
    <property type="molecule type" value="Genomic_DNA"/>
</dbReference>
<evidence type="ECO:0000256" key="3">
    <source>
        <dbReference type="SAM" id="Phobius"/>
    </source>
</evidence>
<protein>
    <submittedName>
        <fullName evidence="5">Minor tail protein</fullName>
    </submittedName>
</protein>
<dbReference type="PANTHER" id="PTHR37813:SF1">
    <property type="entry name" value="FELS-2 PROPHAGE PROTEIN"/>
    <property type="match status" value="1"/>
</dbReference>
<keyword evidence="3" id="KW-0812">Transmembrane</keyword>
<name>A0AAU8B252_9CAUD</name>
<dbReference type="NCBIfam" id="TIGR01760">
    <property type="entry name" value="tape_meas_TP901"/>
    <property type="match status" value="1"/>
</dbReference>
<keyword evidence="3" id="KW-0472">Membrane</keyword>
<feature type="transmembrane region" description="Helical" evidence="3">
    <location>
        <begin position="473"/>
        <end position="497"/>
    </location>
</feature>
<proteinExistence type="predicted"/>
<feature type="transmembrane region" description="Helical" evidence="3">
    <location>
        <begin position="503"/>
        <end position="521"/>
    </location>
</feature>
<keyword evidence="3" id="KW-1133">Transmembrane helix</keyword>
<dbReference type="PANTHER" id="PTHR37813">
    <property type="entry name" value="FELS-2 PROPHAGE PROTEIN"/>
    <property type="match status" value="1"/>
</dbReference>
<organism evidence="5">
    <name type="scientific">Dulem virus 36</name>
    <dbReference type="NCBI Taxonomy" id="3145754"/>
    <lineage>
        <taxon>Viruses</taxon>
        <taxon>Duplodnaviria</taxon>
        <taxon>Heunggongvirae</taxon>
        <taxon>Uroviricota</taxon>
        <taxon>Caudoviricetes</taxon>
    </lineage>
</organism>
<evidence type="ECO:0000256" key="1">
    <source>
        <dbReference type="ARBA" id="ARBA00022465"/>
    </source>
</evidence>
<reference evidence="5" key="1">
    <citation type="submission" date="2024-03" db="EMBL/GenBank/DDBJ databases">
        <title>Diverse circular DNA viruses in blood, oral, and fecal samples of captive lemurs.</title>
        <authorList>
            <person name="Paietta E.N."/>
            <person name="Kraberger S."/>
            <person name="Lund M.C."/>
            <person name="Custer J.M."/>
            <person name="Vargas K.M."/>
            <person name="Ehmke E.E."/>
            <person name="Yoder A.D."/>
            <person name="Varsani A."/>
        </authorList>
    </citation>
    <scope>NUCLEOTIDE SEQUENCE</scope>
    <source>
        <strain evidence="5">Duke_24FS_3</strain>
    </source>
</reference>
<keyword evidence="2" id="KW-1188">Viral release from host cell</keyword>
<dbReference type="Pfam" id="PF10145">
    <property type="entry name" value="PhageMin_Tail"/>
    <property type="match status" value="1"/>
</dbReference>
<evidence type="ECO:0000259" key="4">
    <source>
        <dbReference type="Pfam" id="PF10145"/>
    </source>
</evidence>
<evidence type="ECO:0000256" key="2">
    <source>
        <dbReference type="ARBA" id="ARBA00022612"/>
    </source>
</evidence>
<evidence type="ECO:0000313" key="5">
    <source>
        <dbReference type="EMBL" id="XCD05065.1"/>
    </source>
</evidence>
<dbReference type="InterPro" id="IPR016024">
    <property type="entry name" value="ARM-type_fold"/>
</dbReference>
<accession>A0AAU8B252</accession>
<dbReference type="SUPFAM" id="SSF48371">
    <property type="entry name" value="ARM repeat"/>
    <property type="match status" value="1"/>
</dbReference>